<dbReference type="PANTHER" id="PTHR13375:SF3">
    <property type="entry name" value="THO COMPLEX SUBUNIT 5 HOMOLOG"/>
    <property type="match status" value="1"/>
</dbReference>
<keyword evidence="7" id="KW-1185">Reference proteome</keyword>
<comment type="subcellular location">
    <subcellularLocation>
        <location evidence="1">Nucleus</location>
    </subcellularLocation>
</comment>
<dbReference type="InterPro" id="IPR019163">
    <property type="entry name" value="THO_Thoc5"/>
</dbReference>
<evidence type="ECO:0000256" key="4">
    <source>
        <dbReference type="SAM" id="Coils"/>
    </source>
</evidence>
<comment type="similarity">
    <text evidence="2">Belongs to the THOC5 family.</text>
</comment>
<sequence length="606" mass="68297">MGPLKKRMREAGVDDVPVVDLPEPTVDPSALPLESVQIVLQQLREQLKLHGTQTEREEWEQGLLALKTWQRAAFAKLHESERALQTQQDENQRQQRLLASLRLERTYLSQKIQVCKDFQTPNLLKMAQAEVERTVNGKGEPQRDAITAFLQADVHDPSQKQEILARLQQELNVRGGLERDVKLKQQELKDVQLNLQTKTAFLTHLPDQLAAVERVSKPLQKFVATSNLLPSAGASLIGSDRLQRLELARSLSPPLYTVFHQLQTLQDKQQSQPQAHGAPLDPLENDHTMQVRVTATHDHDRQVLLQLMVPDLSSSSRFRKCVLHFHYSVEHNVVTVLPTGCNTLLFQDVVLDDLFPDDRPDAHPDLSGKPYHWCNYMAGLHVAPSTPTEISHSVRVIVQALQRRLRANATLKYILSSLQRKSFPVIPGLATSAPAPRCSLTSLVLDKEYSTRGTDRDFNEKQYLVVLRNRNEPLEIRVRISWSRYPSVPPVWLLSPVPTEPGHLPPGAGSTTATPVPLYDDRLALLERHVNEDGLQSLLETTKSNAEEVTANDASYTWILMLQLREIMLRWDTWCDGGRPGENGIASDGGSGNRVLRGRDRRPVAL</sequence>
<evidence type="ECO:0000256" key="5">
    <source>
        <dbReference type="SAM" id="MobiDB-lite"/>
    </source>
</evidence>
<reference evidence="6 7" key="1">
    <citation type="journal article" date="2008" name="Nature">
        <title>The Phaeodactylum genome reveals the evolutionary history of diatom genomes.</title>
        <authorList>
            <person name="Bowler C."/>
            <person name="Allen A.E."/>
            <person name="Badger J.H."/>
            <person name="Grimwood J."/>
            <person name="Jabbari K."/>
            <person name="Kuo A."/>
            <person name="Maheswari U."/>
            <person name="Martens C."/>
            <person name="Maumus F."/>
            <person name="Otillar R.P."/>
            <person name="Rayko E."/>
            <person name="Salamov A."/>
            <person name="Vandepoele K."/>
            <person name="Beszteri B."/>
            <person name="Gruber A."/>
            <person name="Heijde M."/>
            <person name="Katinka M."/>
            <person name="Mock T."/>
            <person name="Valentin K."/>
            <person name="Verret F."/>
            <person name="Berges J.A."/>
            <person name="Brownlee C."/>
            <person name="Cadoret J.P."/>
            <person name="Chiovitti A."/>
            <person name="Choi C.J."/>
            <person name="Coesel S."/>
            <person name="De Martino A."/>
            <person name="Detter J.C."/>
            <person name="Durkin C."/>
            <person name="Falciatore A."/>
            <person name="Fournet J."/>
            <person name="Haruta M."/>
            <person name="Huysman M.J."/>
            <person name="Jenkins B.D."/>
            <person name="Jiroutova K."/>
            <person name="Jorgensen R.E."/>
            <person name="Joubert Y."/>
            <person name="Kaplan A."/>
            <person name="Kroger N."/>
            <person name="Kroth P.G."/>
            <person name="La Roche J."/>
            <person name="Lindquist E."/>
            <person name="Lommer M."/>
            <person name="Martin-Jezequel V."/>
            <person name="Lopez P.J."/>
            <person name="Lucas S."/>
            <person name="Mangogna M."/>
            <person name="McGinnis K."/>
            <person name="Medlin L.K."/>
            <person name="Montsant A."/>
            <person name="Oudot-Le Secq M.P."/>
            <person name="Napoli C."/>
            <person name="Obornik M."/>
            <person name="Parker M.S."/>
            <person name="Petit J.L."/>
            <person name="Porcel B.M."/>
            <person name="Poulsen N."/>
            <person name="Robison M."/>
            <person name="Rychlewski L."/>
            <person name="Rynearson T.A."/>
            <person name="Schmutz J."/>
            <person name="Shapiro H."/>
            <person name="Siaut M."/>
            <person name="Stanley M."/>
            <person name="Sussman M.R."/>
            <person name="Taylor A.R."/>
            <person name="Vardi A."/>
            <person name="von Dassow P."/>
            <person name="Vyverman W."/>
            <person name="Willis A."/>
            <person name="Wyrwicz L.S."/>
            <person name="Rokhsar D.S."/>
            <person name="Weissenbach J."/>
            <person name="Armbrust E.V."/>
            <person name="Green B.R."/>
            <person name="Van de Peer Y."/>
            <person name="Grigoriev I.V."/>
        </authorList>
    </citation>
    <scope>NUCLEOTIDE SEQUENCE [LARGE SCALE GENOMIC DNA]</scope>
    <source>
        <strain evidence="6 7">CCAP 1055/1</strain>
    </source>
</reference>
<dbReference type="EMBL" id="CP001141">
    <property type="protein sequence ID" value="ACI65286.1"/>
    <property type="molecule type" value="Genomic_DNA"/>
</dbReference>
<evidence type="ECO:0000256" key="2">
    <source>
        <dbReference type="ARBA" id="ARBA00008044"/>
    </source>
</evidence>
<dbReference type="Pfam" id="PF09766">
    <property type="entry name" value="FmiP_Thoc5"/>
    <property type="match status" value="1"/>
</dbReference>
<proteinExistence type="inferred from homology"/>
<evidence type="ECO:0000313" key="7">
    <source>
        <dbReference type="Proteomes" id="UP000000759"/>
    </source>
</evidence>
<dbReference type="GO" id="GO:0000445">
    <property type="term" value="C:THO complex part of transcription export complex"/>
    <property type="evidence" value="ECO:0007669"/>
    <property type="project" value="TreeGrafter"/>
</dbReference>
<evidence type="ECO:0000256" key="3">
    <source>
        <dbReference type="ARBA" id="ARBA00023242"/>
    </source>
</evidence>
<dbReference type="InParanoid" id="B5Y3B1"/>
<feature type="coiled-coil region" evidence="4">
    <location>
        <begin position="77"/>
        <end position="104"/>
    </location>
</feature>
<dbReference type="RefSeq" id="XP_002185816.1">
    <property type="nucleotide sequence ID" value="XM_002185780.1"/>
</dbReference>
<evidence type="ECO:0000313" key="6">
    <source>
        <dbReference type="EMBL" id="ACI65286.1"/>
    </source>
</evidence>
<feature type="region of interest" description="Disordered" evidence="5">
    <location>
        <begin position="581"/>
        <end position="606"/>
    </location>
</feature>
<dbReference type="HOGENOM" id="CLU_450935_0_0_1"/>
<dbReference type="PaxDb" id="2850-Phatr46643"/>
<dbReference type="OMA" id="RTERFEM"/>
<dbReference type="GeneID" id="7204571"/>
<dbReference type="STRING" id="556484.B5Y3B1"/>
<accession>B5Y3B1</accession>
<keyword evidence="4" id="KW-0175">Coiled coil</keyword>
<protein>
    <submittedName>
        <fullName evidence="6">Uncharacterized protein</fullName>
    </submittedName>
</protein>
<gene>
    <name evidence="6" type="ORF">PHATR_46643</name>
</gene>
<dbReference type="AlphaFoldDB" id="B5Y3B1"/>
<evidence type="ECO:0000256" key="1">
    <source>
        <dbReference type="ARBA" id="ARBA00004123"/>
    </source>
</evidence>
<name>B5Y3B1_PHATC</name>
<reference evidence="7" key="2">
    <citation type="submission" date="2008-08" db="EMBL/GenBank/DDBJ databases">
        <authorList>
            <consortium name="Diatom Consortium"/>
            <person name="Grigoriev I."/>
            <person name="Grimwood J."/>
            <person name="Kuo A."/>
            <person name="Otillar R.P."/>
            <person name="Salamov A."/>
            <person name="Detter J.C."/>
            <person name="Lindquist E."/>
            <person name="Shapiro H."/>
            <person name="Lucas S."/>
            <person name="Glavina del Rio T."/>
            <person name="Pitluck S."/>
            <person name="Rokhsar D."/>
            <person name="Bowler C."/>
        </authorList>
    </citation>
    <scope>GENOME REANNOTATION</scope>
    <source>
        <strain evidence="7">CCAP 1055/1</strain>
    </source>
</reference>
<keyword evidence="3" id="KW-0539">Nucleus</keyword>
<dbReference type="GO" id="GO:0003729">
    <property type="term" value="F:mRNA binding"/>
    <property type="evidence" value="ECO:0007669"/>
    <property type="project" value="TreeGrafter"/>
</dbReference>
<organism evidence="6 7">
    <name type="scientific">Phaeodactylum tricornutum (strain CCAP 1055/1)</name>
    <dbReference type="NCBI Taxonomy" id="556484"/>
    <lineage>
        <taxon>Eukaryota</taxon>
        <taxon>Sar</taxon>
        <taxon>Stramenopiles</taxon>
        <taxon>Ochrophyta</taxon>
        <taxon>Bacillariophyta</taxon>
        <taxon>Bacillariophyceae</taxon>
        <taxon>Bacillariophycidae</taxon>
        <taxon>Naviculales</taxon>
        <taxon>Phaeodactylaceae</taxon>
        <taxon>Phaeodactylum</taxon>
    </lineage>
</organism>
<dbReference type="KEGG" id="pti:PHATR_46643"/>
<dbReference type="PANTHER" id="PTHR13375">
    <property type="entry name" value="FMS INTERACTING PROTEIN"/>
    <property type="match status" value="1"/>
</dbReference>
<feature type="compositionally biased region" description="Basic and acidic residues" evidence="5">
    <location>
        <begin position="597"/>
        <end position="606"/>
    </location>
</feature>
<dbReference type="OrthoDB" id="48240at2759"/>
<dbReference type="Proteomes" id="UP000000759">
    <property type="component" value="Chromosome 11"/>
</dbReference>
<dbReference type="GO" id="GO:0006406">
    <property type="term" value="P:mRNA export from nucleus"/>
    <property type="evidence" value="ECO:0007669"/>
    <property type="project" value="TreeGrafter"/>
</dbReference>